<feature type="domain" description="Bifunctional inhibitor/plant lipid transfer protein/seed storage helical" evidence="5">
    <location>
        <begin position="28"/>
        <end position="113"/>
    </location>
</feature>
<keyword evidence="3" id="KW-0446">Lipid-binding</keyword>
<dbReference type="AlphaFoldDB" id="A0AAV0FYD7"/>
<accession>A0AAV0FYD7</accession>
<dbReference type="GO" id="GO:0006869">
    <property type="term" value="P:lipid transport"/>
    <property type="evidence" value="ECO:0007669"/>
    <property type="project" value="InterPro"/>
</dbReference>
<comment type="similarity">
    <text evidence="1">Belongs to the plant LTP family.</text>
</comment>
<dbReference type="Pfam" id="PF14368">
    <property type="entry name" value="LTP_2"/>
    <property type="match status" value="1"/>
</dbReference>
<dbReference type="Gene3D" id="1.10.110.10">
    <property type="entry name" value="Plant lipid-transfer and hydrophobic proteins"/>
    <property type="match status" value="1"/>
</dbReference>
<keyword evidence="7" id="KW-1185">Reference proteome</keyword>
<dbReference type="EMBL" id="CAMAPF010001025">
    <property type="protein sequence ID" value="CAH9140665.1"/>
    <property type="molecule type" value="Genomic_DNA"/>
</dbReference>
<evidence type="ECO:0000313" key="6">
    <source>
        <dbReference type="EMBL" id="CAH9140665.1"/>
    </source>
</evidence>
<name>A0AAV0FYD7_9ASTE</name>
<dbReference type="PRINTS" id="PR00382">
    <property type="entry name" value="LIPIDTRNSFER"/>
</dbReference>
<organism evidence="6 7">
    <name type="scientific">Cuscuta epithymum</name>
    <dbReference type="NCBI Taxonomy" id="186058"/>
    <lineage>
        <taxon>Eukaryota</taxon>
        <taxon>Viridiplantae</taxon>
        <taxon>Streptophyta</taxon>
        <taxon>Embryophyta</taxon>
        <taxon>Tracheophyta</taxon>
        <taxon>Spermatophyta</taxon>
        <taxon>Magnoliopsida</taxon>
        <taxon>eudicotyledons</taxon>
        <taxon>Gunneridae</taxon>
        <taxon>Pentapetalae</taxon>
        <taxon>asterids</taxon>
        <taxon>lamiids</taxon>
        <taxon>Solanales</taxon>
        <taxon>Convolvulaceae</taxon>
        <taxon>Cuscuteae</taxon>
        <taxon>Cuscuta</taxon>
        <taxon>Cuscuta subgen. Cuscuta</taxon>
    </lineage>
</organism>
<evidence type="ECO:0000256" key="1">
    <source>
        <dbReference type="ARBA" id="ARBA00009748"/>
    </source>
</evidence>
<evidence type="ECO:0000256" key="3">
    <source>
        <dbReference type="ARBA" id="ARBA00023121"/>
    </source>
</evidence>
<feature type="signal peptide" evidence="4">
    <location>
        <begin position="1"/>
        <end position="24"/>
    </location>
</feature>
<reference evidence="6" key="1">
    <citation type="submission" date="2022-07" db="EMBL/GenBank/DDBJ databases">
        <authorList>
            <person name="Macas J."/>
            <person name="Novak P."/>
            <person name="Neumann P."/>
        </authorList>
    </citation>
    <scope>NUCLEOTIDE SEQUENCE</scope>
</reference>
<sequence length="115" mass="11740">MSIKLLQILCTILIIIMASASATAGIPCSNVVPKVFPCSGYLIGGDSSPSEACCGGAQDLDAQAAASRPDRQAICGCLQAAAAVFPIDVEKAATLNDSCHLKNKIPIDLSVDCST</sequence>
<dbReference type="GO" id="GO:0008289">
    <property type="term" value="F:lipid binding"/>
    <property type="evidence" value="ECO:0007669"/>
    <property type="project" value="UniProtKB-KW"/>
</dbReference>
<evidence type="ECO:0000259" key="5">
    <source>
        <dbReference type="SMART" id="SM00499"/>
    </source>
</evidence>
<dbReference type="InterPro" id="IPR016140">
    <property type="entry name" value="Bifunc_inhib/LTP/seed_store"/>
</dbReference>
<evidence type="ECO:0000256" key="2">
    <source>
        <dbReference type="ARBA" id="ARBA00022448"/>
    </source>
</evidence>
<evidence type="ECO:0000256" key="4">
    <source>
        <dbReference type="SAM" id="SignalP"/>
    </source>
</evidence>
<evidence type="ECO:0000313" key="7">
    <source>
        <dbReference type="Proteomes" id="UP001152523"/>
    </source>
</evidence>
<dbReference type="InterPro" id="IPR036312">
    <property type="entry name" value="Bifun_inhib/LTP/seed_sf"/>
</dbReference>
<proteinExistence type="inferred from homology"/>
<comment type="caution">
    <text evidence="6">The sequence shown here is derived from an EMBL/GenBank/DDBJ whole genome shotgun (WGS) entry which is preliminary data.</text>
</comment>
<dbReference type="SMART" id="SM00499">
    <property type="entry name" value="AAI"/>
    <property type="match status" value="1"/>
</dbReference>
<dbReference type="SUPFAM" id="SSF47699">
    <property type="entry name" value="Bifunctional inhibitor/lipid-transfer protein/seed storage 2S albumin"/>
    <property type="match status" value="1"/>
</dbReference>
<dbReference type="Proteomes" id="UP001152523">
    <property type="component" value="Unassembled WGS sequence"/>
</dbReference>
<protein>
    <recommendedName>
        <fullName evidence="5">Bifunctional inhibitor/plant lipid transfer protein/seed storage helical domain-containing protein</fullName>
    </recommendedName>
</protein>
<feature type="chain" id="PRO_5043717912" description="Bifunctional inhibitor/plant lipid transfer protein/seed storage helical domain-containing protein" evidence="4">
    <location>
        <begin position="25"/>
        <end position="115"/>
    </location>
</feature>
<keyword evidence="2" id="KW-0813">Transport</keyword>
<dbReference type="InterPro" id="IPR000528">
    <property type="entry name" value="Plant_nsLTP"/>
</dbReference>
<gene>
    <name evidence="6" type="ORF">CEPIT_LOCUS38533</name>
</gene>
<dbReference type="PANTHER" id="PTHR33076">
    <property type="entry name" value="NON-SPECIFIC LIPID-TRANSFER PROTEIN 2-RELATED"/>
    <property type="match status" value="1"/>
</dbReference>
<keyword evidence="4" id="KW-0732">Signal</keyword>